<dbReference type="GO" id="GO:0005886">
    <property type="term" value="C:plasma membrane"/>
    <property type="evidence" value="ECO:0007669"/>
    <property type="project" value="UniProtKB-ARBA"/>
</dbReference>
<gene>
    <name evidence="3" type="ORF">CWI83_10030</name>
</gene>
<evidence type="ECO:0000313" key="3">
    <source>
        <dbReference type="EMBL" id="RUO75704.1"/>
    </source>
</evidence>
<dbReference type="PANTHER" id="PTHR42709">
    <property type="entry name" value="ALKALINE PHOSPHATASE LIKE PROTEIN"/>
    <property type="match status" value="1"/>
</dbReference>
<dbReference type="PANTHER" id="PTHR42709:SF4">
    <property type="entry name" value="INNER MEMBRANE PROTEIN YQAA"/>
    <property type="match status" value="1"/>
</dbReference>
<comment type="caution">
    <text evidence="3">The sequence shown here is derived from an EMBL/GenBank/DDBJ whole genome shotgun (WGS) entry which is preliminary data.</text>
</comment>
<reference evidence="3 4" key="1">
    <citation type="journal article" date="2011" name="Front. Microbiol.">
        <title>Genomic signatures of strain selection and enhancement in Bacillus atrophaeus var. globigii, a historical biowarfare simulant.</title>
        <authorList>
            <person name="Gibbons H.S."/>
            <person name="Broomall S.M."/>
            <person name="McNew L.A."/>
            <person name="Daligault H."/>
            <person name="Chapman C."/>
            <person name="Bruce D."/>
            <person name="Karavis M."/>
            <person name="Krepps M."/>
            <person name="McGregor P.A."/>
            <person name="Hong C."/>
            <person name="Park K.H."/>
            <person name="Akmal A."/>
            <person name="Feldman A."/>
            <person name="Lin J.S."/>
            <person name="Chang W.E."/>
            <person name="Higgs B.W."/>
            <person name="Demirev P."/>
            <person name="Lindquist J."/>
            <person name="Liem A."/>
            <person name="Fochler E."/>
            <person name="Read T.D."/>
            <person name="Tapia R."/>
            <person name="Johnson S."/>
            <person name="Bishop-Lilly K.A."/>
            <person name="Detter C."/>
            <person name="Han C."/>
            <person name="Sozhamannan S."/>
            <person name="Rosenzweig C.N."/>
            <person name="Skowronski E.W."/>
        </authorList>
    </citation>
    <scope>NUCLEOTIDE SEQUENCE [LARGE SCALE GENOMIC DNA]</scope>
    <source>
        <strain evidence="3 4">PIT1</strain>
    </source>
</reference>
<sequence length="143" mass="16021">METFIEFGYLGLFIAAFLAATILPLSSEIVLTTLLLNDLSPNLLVTVATVGNVLGSLTNYALGYWASFELVKKWLKLSEQEYQKAEQRFTKYGLLSLCFAWVPVIGDPLTVIAGVLRIKLIWFLLLVSLGKFLRYLVIAELML</sequence>
<dbReference type="InterPro" id="IPR032816">
    <property type="entry name" value="VTT_dom"/>
</dbReference>
<keyword evidence="1" id="KW-0472">Membrane</keyword>
<feature type="transmembrane region" description="Helical" evidence="1">
    <location>
        <begin position="45"/>
        <end position="71"/>
    </location>
</feature>
<feature type="transmembrane region" description="Helical" evidence="1">
    <location>
        <begin position="7"/>
        <end position="25"/>
    </location>
</feature>
<keyword evidence="1" id="KW-1133">Transmembrane helix</keyword>
<evidence type="ECO:0000313" key="4">
    <source>
        <dbReference type="Proteomes" id="UP000288279"/>
    </source>
</evidence>
<organism evidence="3 4">
    <name type="scientific">Pseudidiomarina taiwanensis</name>
    <dbReference type="NCBI Taxonomy" id="337250"/>
    <lineage>
        <taxon>Bacteria</taxon>
        <taxon>Pseudomonadati</taxon>
        <taxon>Pseudomonadota</taxon>
        <taxon>Gammaproteobacteria</taxon>
        <taxon>Alteromonadales</taxon>
        <taxon>Idiomarinaceae</taxon>
        <taxon>Pseudidiomarina</taxon>
    </lineage>
</organism>
<protein>
    <recommendedName>
        <fullName evidence="2">VTT domain-containing protein</fullName>
    </recommendedName>
</protein>
<dbReference type="RefSeq" id="WP_126828603.1">
    <property type="nucleotide sequence ID" value="NZ_PIQG01000005.1"/>
</dbReference>
<evidence type="ECO:0000256" key="1">
    <source>
        <dbReference type="SAM" id="Phobius"/>
    </source>
</evidence>
<dbReference type="EMBL" id="PIQG01000005">
    <property type="protein sequence ID" value="RUO75704.1"/>
    <property type="molecule type" value="Genomic_DNA"/>
</dbReference>
<name>A0A432ZCQ7_9GAMM</name>
<keyword evidence="4" id="KW-1185">Reference proteome</keyword>
<accession>A0A432ZCQ7</accession>
<feature type="domain" description="VTT" evidence="2">
    <location>
        <begin position="41"/>
        <end position="139"/>
    </location>
</feature>
<proteinExistence type="predicted"/>
<dbReference type="OrthoDB" id="9814483at2"/>
<keyword evidence="1" id="KW-0812">Transmembrane</keyword>
<feature type="transmembrane region" description="Helical" evidence="1">
    <location>
        <begin position="92"/>
        <end position="114"/>
    </location>
</feature>
<evidence type="ECO:0000259" key="2">
    <source>
        <dbReference type="Pfam" id="PF09335"/>
    </source>
</evidence>
<feature type="transmembrane region" description="Helical" evidence="1">
    <location>
        <begin position="120"/>
        <end position="137"/>
    </location>
</feature>
<dbReference type="Pfam" id="PF09335">
    <property type="entry name" value="VTT_dom"/>
    <property type="match status" value="1"/>
</dbReference>
<dbReference type="Proteomes" id="UP000288279">
    <property type="component" value="Unassembled WGS sequence"/>
</dbReference>
<dbReference type="AlphaFoldDB" id="A0A432ZCQ7"/>
<dbReference type="InterPro" id="IPR051311">
    <property type="entry name" value="DedA_domain"/>
</dbReference>